<evidence type="ECO:0008006" key="4">
    <source>
        <dbReference type="Google" id="ProtNLM"/>
    </source>
</evidence>
<name>A0A504TYM3_9HYPH</name>
<evidence type="ECO:0000313" key="3">
    <source>
        <dbReference type="Proteomes" id="UP000316429"/>
    </source>
</evidence>
<reference evidence="2 3" key="1">
    <citation type="submission" date="2019-06" db="EMBL/GenBank/DDBJ databases">
        <title>Rhizobium sp. CL12 isolated from roots of soybean.</title>
        <authorList>
            <person name="Wang C."/>
        </authorList>
    </citation>
    <scope>NUCLEOTIDE SEQUENCE [LARGE SCALE GENOMIC DNA]</scope>
    <source>
        <strain evidence="2 3">CL12</strain>
    </source>
</reference>
<proteinExistence type="predicted"/>
<gene>
    <name evidence="2" type="ORF">FJQ55_17750</name>
</gene>
<dbReference type="AlphaFoldDB" id="A0A504TYM3"/>
<comment type="caution">
    <text evidence="2">The sequence shown here is derived from an EMBL/GenBank/DDBJ whole genome shotgun (WGS) entry which is preliminary data.</text>
</comment>
<dbReference type="RefSeq" id="WP_140830342.1">
    <property type="nucleotide sequence ID" value="NZ_VFYP01000003.1"/>
</dbReference>
<keyword evidence="1" id="KW-1133">Transmembrane helix</keyword>
<dbReference type="EMBL" id="VFYP01000003">
    <property type="protein sequence ID" value="TPP06590.1"/>
    <property type="molecule type" value="Genomic_DNA"/>
</dbReference>
<evidence type="ECO:0000256" key="1">
    <source>
        <dbReference type="SAM" id="Phobius"/>
    </source>
</evidence>
<feature type="transmembrane region" description="Helical" evidence="1">
    <location>
        <begin position="20"/>
        <end position="39"/>
    </location>
</feature>
<keyword evidence="1" id="KW-0472">Membrane</keyword>
<dbReference type="OrthoDB" id="8403598at2"/>
<dbReference type="Proteomes" id="UP000316429">
    <property type="component" value="Unassembled WGS sequence"/>
</dbReference>
<organism evidence="2 3">
    <name type="scientific">Rhizobium glycinendophyticum</name>
    <dbReference type="NCBI Taxonomy" id="2589807"/>
    <lineage>
        <taxon>Bacteria</taxon>
        <taxon>Pseudomonadati</taxon>
        <taxon>Pseudomonadota</taxon>
        <taxon>Alphaproteobacteria</taxon>
        <taxon>Hyphomicrobiales</taxon>
        <taxon>Rhizobiaceae</taxon>
        <taxon>Rhizobium/Agrobacterium group</taxon>
        <taxon>Rhizobium</taxon>
    </lineage>
</organism>
<keyword evidence="1" id="KW-0812">Transmembrane</keyword>
<sequence length="160" mass="17513">MVWVAAALALVAILLLRNRVVAIGLAVLIAITLGIIWFFTEENSERERNEAAAISVQAVADPKTCVDPALPVAVTFTNNADKAITRLSFDLIGMPRGQTTTAYRGYLRDDQIVPSRQTVTRCYALLFHGFAHPRPAIIDATKYDWNARISLLEFGNGPAS</sequence>
<accession>A0A504TYM3</accession>
<protein>
    <recommendedName>
        <fullName evidence="4">DUF2393 domain-containing protein</fullName>
    </recommendedName>
</protein>
<keyword evidence="3" id="KW-1185">Reference proteome</keyword>
<evidence type="ECO:0000313" key="2">
    <source>
        <dbReference type="EMBL" id="TPP06590.1"/>
    </source>
</evidence>